<organism evidence="3 4">
    <name type="scientific">Fructobacillus pseudoficulneus</name>
    <dbReference type="NCBI Taxonomy" id="220714"/>
    <lineage>
        <taxon>Bacteria</taxon>
        <taxon>Bacillati</taxon>
        <taxon>Bacillota</taxon>
        <taxon>Bacilli</taxon>
        <taxon>Lactobacillales</taxon>
        <taxon>Lactobacillaceae</taxon>
        <taxon>Fructobacillus</taxon>
    </lineage>
</organism>
<dbReference type="InterPro" id="IPR049492">
    <property type="entry name" value="BD-FAE-like_dom"/>
</dbReference>
<evidence type="ECO:0000259" key="2">
    <source>
        <dbReference type="Pfam" id="PF20434"/>
    </source>
</evidence>
<dbReference type="Proteomes" id="UP000061227">
    <property type="component" value="Unassembled WGS sequence"/>
</dbReference>
<dbReference type="SUPFAM" id="SSF53474">
    <property type="entry name" value="alpha/beta-Hydrolases"/>
    <property type="match status" value="1"/>
</dbReference>
<evidence type="ECO:0000313" key="3">
    <source>
        <dbReference type="EMBL" id="GAP03296.1"/>
    </source>
</evidence>
<protein>
    <submittedName>
        <fullName evidence="3">Esterase/lipase</fullName>
    </submittedName>
</protein>
<feature type="domain" description="BD-FAE-like" evidence="2">
    <location>
        <begin position="36"/>
        <end position="255"/>
    </location>
</feature>
<dbReference type="InterPro" id="IPR050300">
    <property type="entry name" value="GDXG_lipolytic_enzyme"/>
</dbReference>
<keyword evidence="1" id="KW-0378">Hydrolase</keyword>
<dbReference type="STRING" id="220714.SAMN05660469_1143"/>
<evidence type="ECO:0000313" key="4">
    <source>
        <dbReference type="Proteomes" id="UP000061227"/>
    </source>
</evidence>
<dbReference type="Gene3D" id="3.40.50.1820">
    <property type="entry name" value="alpha/beta hydrolase"/>
    <property type="match status" value="1"/>
</dbReference>
<keyword evidence="4" id="KW-1185">Reference proteome</keyword>
<dbReference type="EMBL" id="DF968068">
    <property type="protein sequence ID" value="GAP03296.1"/>
    <property type="molecule type" value="Genomic_DNA"/>
</dbReference>
<proteinExistence type="predicted"/>
<dbReference type="AlphaFoldDB" id="A0A3F3GXC3"/>
<dbReference type="OrthoDB" id="9815425at2"/>
<reference evidence="3 4" key="1">
    <citation type="journal article" date="2015" name="BMC Genomics">
        <title>Comparative genomics of Fructobacillus spp. and Leuconostoc spp. reveals niche-specific evolution of Fructobacillus spp.</title>
        <authorList>
            <person name="Endo A."/>
            <person name="Tanizawa Y."/>
            <person name="Tanaka N."/>
            <person name="Maeno S."/>
            <person name="Kumar H."/>
            <person name="Shiwa Y."/>
            <person name="Okada S."/>
            <person name="Yoshikawa H."/>
            <person name="Dicks L."/>
            <person name="Nakagawa J."/>
            <person name="Arita M."/>
        </authorList>
    </citation>
    <scope>NUCLEOTIDE SEQUENCE [LARGE SCALE GENOMIC DNA]</scope>
    <source>
        <strain evidence="3 4">DSM 15468</strain>
    </source>
</reference>
<dbReference type="InterPro" id="IPR029058">
    <property type="entry name" value="AB_hydrolase_fold"/>
</dbReference>
<sequence length="295" mass="32657">MLFKDAKITIEPVEVPDYVGQTIKNIQYGPEEWQLLDLYLPKTENKAPLLLDLQGGGLVRGEKSSFKLGPSLKLVKDGYAVASMNYSLISSRSFSFPKQIAEMRAAIKLLNQSADKYHLIADKIDLAGESSGAQLALLYAASVTAGVKLGHIQADDDLTGLPKVQHVIANYGPYEFDQFARQFAEEKIQPKYAESGQAISFEGLALAGLSVTENPTGVSQGNPANYFTEKMPAVIAYAGSDDQVVPYQQSQEMIERYRQMTGKDADFHLIEGGHHGIFDYDTIEIYQQKYNFLQQ</sequence>
<dbReference type="RefSeq" id="WP_059378887.1">
    <property type="nucleotide sequence ID" value="NZ_DF968068.1"/>
</dbReference>
<dbReference type="PANTHER" id="PTHR48081">
    <property type="entry name" value="AB HYDROLASE SUPERFAMILY PROTEIN C4A8.06C"/>
    <property type="match status" value="1"/>
</dbReference>
<dbReference type="GO" id="GO:0016787">
    <property type="term" value="F:hydrolase activity"/>
    <property type="evidence" value="ECO:0007669"/>
    <property type="project" value="UniProtKB-KW"/>
</dbReference>
<name>A0A3F3GXC3_9LACO</name>
<accession>A0A3F3GXC3</accession>
<dbReference type="Pfam" id="PF20434">
    <property type="entry name" value="BD-FAE"/>
    <property type="match status" value="1"/>
</dbReference>
<gene>
    <name evidence="3" type="ORF">FPFC_060140</name>
</gene>
<evidence type="ECO:0000256" key="1">
    <source>
        <dbReference type="ARBA" id="ARBA00022801"/>
    </source>
</evidence>